<protein>
    <submittedName>
        <fullName evidence="2">Uncharacterized protein</fullName>
    </submittedName>
</protein>
<sequence length="76" mass="8908">MFICMYIITVILLVSSLFILSLPEIYIVGAIVLFVFLPFTFRKRTHSEDAYLFVTVHPVRVVPAMIKESNKNWRKM</sequence>
<dbReference type="AlphaFoldDB" id="I8TSW4"/>
<accession>I8TSW4</accession>
<evidence type="ECO:0000256" key="1">
    <source>
        <dbReference type="SAM" id="Phobius"/>
    </source>
</evidence>
<keyword evidence="1" id="KW-0472">Membrane</keyword>
<dbReference type="EMBL" id="CP010978">
    <property type="protein sequence ID" value="AJQ29042.1"/>
    <property type="molecule type" value="Genomic_DNA"/>
</dbReference>
<name>I8TSW4_9FIRM</name>
<keyword evidence="1" id="KW-0812">Transmembrane</keyword>
<dbReference type="HOGENOM" id="CLU_2651214_0_0_9"/>
<gene>
    <name evidence="2" type="ORF">JBW_03705</name>
</gene>
<reference evidence="2 3" key="1">
    <citation type="journal article" date="2015" name="Genome Announc.">
        <title>Complete Genome Sequence of Pelosinus fermentans JBW45, a Member of a Remarkably Competitive Group of Negativicutes in the Firmicutes Phylum.</title>
        <authorList>
            <person name="De Leon K.B."/>
            <person name="Utturkar S.M."/>
            <person name="Camilleri L.B."/>
            <person name="Elias D.A."/>
            <person name="Arkin A.P."/>
            <person name="Fields M.W."/>
            <person name="Brown S.D."/>
            <person name="Wall J.D."/>
        </authorList>
    </citation>
    <scope>NUCLEOTIDE SEQUENCE [LARGE SCALE GENOMIC DNA]</scope>
    <source>
        <strain evidence="2 3">JBW45</strain>
    </source>
</reference>
<evidence type="ECO:0000313" key="3">
    <source>
        <dbReference type="Proteomes" id="UP000005361"/>
    </source>
</evidence>
<evidence type="ECO:0000313" key="2">
    <source>
        <dbReference type="EMBL" id="AJQ29042.1"/>
    </source>
</evidence>
<keyword evidence="1" id="KW-1133">Transmembrane helix</keyword>
<proteinExistence type="predicted"/>
<dbReference type="KEGG" id="pft:JBW_03705"/>
<reference evidence="3" key="2">
    <citation type="submission" date="2015-02" db="EMBL/GenBank/DDBJ databases">
        <title>Complete Genome Sequence of Pelosinus fermentans JBW45.</title>
        <authorList>
            <person name="De Leon K.B."/>
            <person name="Utturkar S.M."/>
            <person name="Camilleri L.B."/>
            <person name="Arkin A.P."/>
            <person name="Fields M.W."/>
            <person name="Brown S.D."/>
            <person name="Wall J.D."/>
        </authorList>
    </citation>
    <scope>NUCLEOTIDE SEQUENCE [LARGE SCALE GENOMIC DNA]</scope>
    <source>
        <strain evidence="3">JBW45</strain>
    </source>
</reference>
<feature type="transmembrane region" description="Helical" evidence="1">
    <location>
        <begin position="6"/>
        <end position="37"/>
    </location>
</feature>
<dbReference type="Proteomes" id="UP000005361">
    <property type="component" value="Chromosome"/>
</dbReference>
<organism evidence="2 3">
    <name type="scientific">Pelosinus fermentans JBW45</name>
    <dbReference type="NCBI Taxonomy" id="1192197"/>
    <lineage>
        <taxon>Bacteria</taxon>
        <taxon>Bacillati</taxon>
        <taxon>Bacillota</taxon>
        <taxon>Negativicutes</taxon>
        <taxon>Selenomonadales</taxon>
        <taxon>Sporomusaceae</taxon>
        <taxon>Pelosinus</taxon>
    </lineage>
</organism>